<dbReference type="GO" id="GO:0042276">
    <property type="term" value="P:error-prone translesion synthesis"/>
    <property type="evidence" value="ECO:0007669"/>
    <property type="project" value="TreeGrafter"/>
</dbReference>
<dbReference type="GO" id="GO:0006281">
    <property type="term" value="P:DNA repair"/>
    <property type="evidence" value="ECO:0007669"/>
    <property type="project" value="UniProtKB-KW"/>
</dbReference>
<dbReference type="FunFam" id="1.10.150.20:FF:000014">
    <property type="entry name" value="Polymerase (DNA directed), eta"/>
    <property type="match status" value="1"/>
</dbReference>
<keyword evidence="3" id="KW-0479">Metal-binding</keyword>
<dbReference type="GO" id="GO:0005634">
    <property type="term" value="C:nucleus"/>
    <property type="evidence" value="ECO:0007669"/>
    <property type="project" value="UniProtKB-SubCell"/>
</dbReference>
<dbReference type="EMBL" id="MU005764">
    <property type="protein sequence ID" value="KAF2714420.1"/>
    <property type="molecule type" value="Genomic_DNA"/>
</dbReference>
<feature type="compositionally biased region" description="Basic and acidic residues" evidence="10">
    <location>
        <begin position="552"/>
        <end position="561"/>
    </location>
</feature>
<evidence type="ECO:0000256" key="2">
    <source>
        <dbReference type="ARBA" id="ARBA00022679"/>
    </source>
</evidence>
<dbReference type="PANTHER" id="PTHR45873">
    <property type="entry name" value="DNA POLYMERASE ETA"/>
    <property type="match status" value="1"/>
</dbReference>
<evidence type="ECO:0000256" key="6">
    <source>
        <dbReference type="ARBA" id="ARBA00022833"/>
    </source>
</evidence>
<keyword evidence="8" id="KW-0539">Nucleus</keyword>
<keyword evidence="5" id="KW-0863">Zinc-finger</keyword>
<protein>
    <recommendedName>
        <fullName evidence="9">DNA polymerase eta</fullName>
    </recommendedName>
</protein>
<dbReference type="AlphaFoldDB" id="A0A6G1KNN5"/>
<dbReference type="Gene3D" id="3.40.1170.60">
    <property type="match status" value="1"/>
</dbReference>
<evidence type="ECO:0000256" key="9">
    <source>
        <dbReference type="ARBA" id="ARBA00044975"/>
    </source>
</evidence>
<dbReference type="InterPro" id="IPR001126">
    <property type="entry name" value="UmuC"/>
</dbReference>
<keyword evidence="2" id="KW-0808">Transferase</keyword>
<gene>
    <name evidence="13" type="ORF">K504DRAFT_456641</name>
</gene>
<dbReference type="PROSITE" id="PS50173">
    <property type="entry name" value="UMUC"/>
    <property type="match status" value="1"/>
</dbReference>
<dbReference type="Gene3D" id="3.30.70.270">
    <property type="match status" value="1"/>
</dbReference>
<dbReference type="GO" id="GO:0009314">
    <property type="term" value="P:response to radiation"/>
    <property type="evidence" value="ECO:0007669"/>
    <property type="project" value="TreeGrafter"/>
</dbReference>
<sequence>MSSPDPSFASSAPSHMSPRRASKSQFTYKHLSQLKSYSVTTPLRVIAHVDLDAFYAQCETVRLGLDPTKPLAVQQWQGLIAINYPARAYGLSRHVTSTEALKVCPHLIMQHVATWKEGDEKWAYHEDAFKHIATHKVSLDPYRKESRRILQCIKDCLPRDTQRVEKASVDEVFLDLGAQVHGILLERYPELQGPPPYDDDDASSEYLPRPPTTVLDWAADAVVGTGEEDGEDRDPDWDDVCVLIASEIVRDVRRYIYDHLGYTCSAGVSRNKMLAKLGSGHKKPNSQTIIRHRAIRHFLSEFKFTKIRNLGGKLGDEVVAIFGTDTVKELLAQPIEQLKKRLGDDTGSWLYSTIRGEDNSEVNPRTQIKSMLSAKSFRPAINSFEQGVRWLRIFVADIFSRCVEEGVLENKRRPRTINLHHRQGAQTTRSRQSPIPQGKPLSEAMLFHLAKNLLAQIVVDGRAWPCINLSLSVAGFEDGIMNNKGIGGFLVRGEEAKAMLSNSSSSSRFGASSTEGPPTKKRKREKGNIKSFFGTGGAKKKDFDAARAVLKASRDSSTREEKEDEEEEEEQADEDDDEGGDMQLELDMQDSDESDAFEPLPRDDATHKPRPSTPTPNHHHHHTSATYDDDDDLYYRSTTTPPSAQPPTTSLLLPHNPPNTDPSPPLEDTLFFCSRCNAHLSVGEKAEHDDFHFAMDLSEEMRREERSGGNGNGNGSGSGSGSGSGMGASSRPPVPPSATKTSLMMQKPGRGGGRLSGGRGASASARASGPTKGQAKLAFTRQR</sequence>
<dbReference type="OrthoDB" id="5723at2759"/>
<keyword evidence="7" id="KW-0234">DNA repair</keyword>
<dbReference type="InterPro" id="IPR052230">
    <property type="entry name" value="DNA_polymerase_eta"/>
</dbReference>
<name>A0A6G1KNN5_9PLEO</name>
<organism evidence="13 14">
    <name type="scientific">Pleomassaria siparia CBS 279.74</name>
    <dbReference type="NCBI Taxonomy" id="1314801"/>
    <lineage>
        <taxon>Eukaryota</taxon>
        <taxon>Fungi</taxon>
        <taxon>Dikarya</taxon>
        <taxon>Ascomycota</taxon>
        <taxon>Pezizomycotina</taxon>
        <taxon>Dothideomycetes</taxon>
        <taxon>Pleosporomycetidae</taxon>
        <taxon>Pleosporales</taxon>
        <taxon>Pleomassariaceae</taxon>
        <taxon>Pleomassaria</taxon>
    </lineage>
</organism>
<evidence type="ECO:0000256" key="5">
    <source>
        <dbReference type="ARBA" id="ARBA00022771"/>
    </source>
</evidence>
<evidence type="ECO:0000313" key="14">
    <source>
        <dbReference type="Proteomes" id="UP000799428"/>
    </source>
</evidence>
<keyword evidence="14" id="KW-1185">Reference proteome</keyword>
<keyword evidence="6" id="KW-0862">Zinc</keyword>
<dbReference type="InterPro" id="IPR043128">
    <property type="entry name" value="Rev_trsase/Diguanyl_cyclase"/>
</dbReference>
<dbReference type="Proteomes" id="UP000799428">
    <property type="component" value="Unassembled WGS sequence"/>
</dbReference>
<dbReference type="FunFam" id="3.30.1490.100:FF:000009">
    <property type="entry name" value="DNA polymerase eta subunit"/>
    <property type="match status" value="1"/>
</dbReference>
<proteinExistence type="predicted"/>
<dbReference type="InterPro" id="IPR041298">
    <property type="entry name" value="UBZ3"/>
</dbReference>
<feature type="domain" description="UBZ3-type" evidence="12">
    <location>
        <begin position="666"/>
        <end position="700"/>
    </location>
</feature>
<dbReference type="PIRSF" id="PIRSF036603">
    <property type="entry name" value="DPol_eta"/>
    <property type="match status" value="1"/>
</dbReference>
<comment type="subcellular location">
    <subcellularLocation>
        <location evidence="1">Nucleus</location>
    </subcellularLocation>
</comment>
<evidence type="ECO:0000259" key="11">
    <source>
        <dbReference type="PROSITE" id="PS50173"/>
    </source>
</evidence>
<accession>A0A6G1KNN5</accession>
<dbReference type="InterPro" id="IPR036775">
    <property type="entry name" value="DNA_pol_Y-fam_lit_finger_sf"/>
</dbReference>
<feature type="compositionally biased region" description="Low complexity" evidence="10">
    <location>
        <begin position="1"/>
        <end position="14"/>
    </location>
</feature>
<dbReference type="GO" id="GO:0005657">
    <property type="term" value="C:replication fork"/>
    <property type="evidence" value="ECO:0007669"/>
    <property type="project" value="UniProtKB-ARBA"/>
</dbReference>
<dbReference type="GO" id="GO:0007064">
    <property type="term" value="P:mitotic sister chromatid cohesion"/>
    <property type="evidence" value="ECO:0007669"/>
    <property type="project" value="UniProtKB-ARBA"/>
</dbReference>
<feature type="region of interest" description="Disordered" evidence="10">
    <location>
        <begin position="500"/>
        <end position="535"/>
    </location>
</feature>
<dbReference type="Pfam" id="PF21704">
    <property type="entry name" value="POLH-Rev1_HhH"/>
    <property type="match status" value="1"/>
</dbReference>
<evidence type="ECO:0000256" key="1">
    <source>
        <dbReference type="ARBA" id="ARBA00004123"/>
    </source>
</evidence>
<feature type="domain" description="UmuC" evidence="11">
    <location>
        <begin position="46"/>
        <end position="311"/>
    </location>
</feature>
<dbReference type="SUPFAM" id="SSF56672">
    <property type="entry name" value="DNA/RNA polymerases"/>
    <property type="match status" value="1"/>
</dbReference>
<feature type="region of interest" description="Disordered" evidence="10">
    <location>
        <begin position="1"/>
        <end position="21"/>
    </location>
</feature>
<dbReference type="SUPFAM" id="SSF100879">
    <property type="entry name" value="Lesion bypass DNA polymerase (Y-family), little finger domain"/>
    <property type="match status" value="1"/>
</dbReference>
<evidence type="ECO:0000313" key="13">
    <source>
        <dbReference type="EMBL" id="KAF2714420.1"/>
    </source>
</evidence>
<dbReference type="Gene3D" id="3.30.1490.100">
    <property type="entry name" value="DNA polymerase, Y-family, little finger domain"/>
    <property type="match status" value="1"/>
</dbReference>
<feature type="compositionally biased region" description="Acidic residues" evidence="10">
    <location>
        <begin position="562"/>
        <end position="580"/>
    </location>
</feature>
<dbReference type="InterPro" id="IPR017961">
    <property type="entry name" value="DNA_pol_Y-fam_little_finger"/>
</dbReference>
<feature type="compositionally biased region" description="Gly residues" evidence="10">
    <location>
        <begin position="708"/>
        <end position="726"/>
    </location>
</feature>
<reference evidence="13" key="1">
    <citation type="journal article" date="2020" name="Stud. Mycol.">
        <title>101 Dothideomycetes genomes: a test case for predicting lifestyles and emergence of pathogens.</title>
        <authorList>
            <person name="Haridas S."/>
            <person name="Albert R."/>
            <person name="Binder M."/>
            <person name="Bloem J."/>
            <person name="Labutti K."/>
            <person name="Salamov A."/>
            <person name="Andreopoulos B."/>
            <person name="Baker S."/>
            <person name="Barry K."/>
            <person name="Bills G."/>
            <person name="Bluhm B."/>
            <person name="Cannon C."/>
            <person name="Castanera R."/>
            <person name="Culley D."/>
            <person name="Daum C."/>
            <person name="Ezra D."/>
            <person name="Gonzalez J."/>
            <person name="Henrissat B."/>
            <person name="Kuo A."/>
            <person name="Liang C."/>
            <person name="Lipzen A."/>
            <person name="Lutzoni F."/>
            <person name="Magnuson J."/>
            <person name="Mondo S."/>
            <person name="Nolan M."/>
            <person name="Ohm R."/>
            <person name="Pangilinan J."/>
            <person name="Park H.-J."/>
            <person name="Ramirez L."/>
            <person name="Alfaro M."/>
            <person name="Sun H."/>
            <person name="Tritt A."/>
            <person name="Yoshinaga Y."/>
            <person name="Zwiers L.-H."/>
            <person name="Turgeon B."/>
            <person name="Goodwin S."/>
            <person name="Spatafora J."/>
            <person name="Crous P."/>
            <person name="Grigoriev I."/>
        </authorList>
    </citation>
    <scope>NUCLEOTIDE SEQUENCE</scope>
    <source>
        <strain evidence="13">CBS 279.74</strain>
    </source>
</reference>
<evidence type="ECO:0000259" key="12">
    <source>
        <dbReference type="PROSITE" id="PS51907"/>
    </source>
</evidence>
<dbReference type="FunFam" id="3.40.1170.60:FF:000008">
    <property type="entry name" value="DNA polymerase eta subunit"/>
    <property type="match status" value="1"/>
</dbReference>
<dbReference type="Pfam" id="PF11799">
    <property type="entry name" value="IMS_C"/>
    <property type="match status" value="1"/>
</dbReference>
<evidence type="ECO:0000256" key="10">
    <source>
        <dbReference type="SAM" id="MobiDB-lite"/>
    </source>
</evidence>
<dbReference type="Gene3D" id="1.10.150.20">
    <property type="entry name" value="5' to 3' exonuclease, C-terminal subdomain"/>
    <property type="match status" value="1"/>
</dbReference>
<feature type="compositionally biased region" description="Gly residues" evidence="10">
    <location>
        <begin position="749"/>
        <end position="760"/>
    </location>
</feature>
<feature type="compositionally biased region" description="Low complexity" evidence="10">
    <location>
        <begin position="635"/>
        <end position="654"/>
    </location>
</feature>
<evidence type="ECO:0000256" key="7">
    <source>
        <dbReference type="ARBA" id="ARBA00023204"/>
    </source>
</evidence>
<dbReference type="GO" id="GO:0003684">
    <property type="term" value="F:damaged DNA binding"/>
    <property type="evidence" value="ECO:0007669"/>
    <property type="project" value="InterPro"/>
</dbReference>
<feature type="compositionally biased region" description="Basic and acidic residues" evidence="10">
    <location>
        <begin position="693"/>
        <end position="707"/>
    </location>
</feature>
<dbReference type="PANTHER" id="PTHR45873:SF1">
    <property type="entry name" value="DNA POLYMERASE ETA"/>
    <property type="match status" value="1"/>
</dbReference>
<dbReference type="PROSITE" id="PS51907">
    <property type="entry name" value="ZF_UBZ3"/>
    <property type="match status" value="1"/>
</dbReference>
<dbReference type="GO" id="GO:0008270">
    <property type="term" value="F:zinc ion binding"/>
    <property type="evidence" value="ECO:0007669"/>
    <property type="project" value="UniProtKB-KW"/>
</dbReference>
<dbReference type="GO" id="GO:0003887">
    <property type="term" value="F:DNA-directed DNA polymerase activity"/>
    <property type="evidence" value="ECO:0007669"/>
    <property type="project" value="TreeGrafter"/>
</dbReference>
<feature type="compositionally biased region" description="Low complexity" evidence="10">
    <location>
        <begin position="501"/>
        <end position="513"/>
    </location>
</feature>
<feature type="compositionally biased region" description="Acidic residues" evidence="10">
    <location>
        <begin position="587"/>
        <end position="596"/>
    </location>
</feature>
<dbReference type="GO" id="GO:0070987">
    <property type="term" value="P:error-free translesion synthesis"/>
    <property type="evidence" value="ECO:0007669"/>
    <property type="project" value="UniProtKB-ARBA"/>
</dbReference>
<dbReference type="InterPro" id="IPR043502">
    <property type="entry name" value="DNA/RNA_pol_sf"/>
</dbReference>
<evidence type="ECO:0000256" key="8">
    <source>
        <dbReference type="ARBA" id="ARBA00023242"/>
    </source>
</evidence>
<evidence type="ECO:0000256" key="3">
    <source>
        <dbReference type="ARBA" id="ARBA00022723"/>
    </source>
</evidence>
<dbReference type="Pfam" id="PF00817">
    <property type="entry name" value="IMS"/>
    <property type="match status" value="1"/>
</dbReference>
<keyword evidence="4" id="KW-0227">DNA damage</keyword>
<evidence type="ECO:0000256" key="4">
    <source>
        <dbReference type="ARBA" id="ARBA00022763"/>
    </source>
</evidence>
<dbReference type="GO" id="GO:0035861">
    <property type="term" value="C:site of double-strand break"/>
    <property type="evidence" value="ECO:0007669"/>
    <property type="project" value="TreeGrafter"/>
</dbReference>
<feature type="region of interest" description="Disordered" evidence="10">
    <location>
        <begin position="693"/>
        <end position="783"/>
    </location>
</feature>
<feature type="compositionally biased region" description="Pro residues" evidence="10">
    <location>
        <begin position="655"/>
        <end position="665"/>
    </location>
</feature>
<dbReference type="Pfam" id="PF18439">
    <property type="entry name" value="zf_UBZ"/>
    <property type="match status" value="1"/>
</dbReference>
<feature type="region of interest" description="Disordered" evidence="10">
    <location>
        <begin position="551"/>
        <end position="669"/>
    </location>
</feature>